<dbReference type="PATRIC" id="fig|1229783.3.peg.1043"/>
<dbReference type="eggNOG" id="COG4085">
    <property type="taxonomic scope" value="Bacteria"/>
</dbReference>
<feature type="compositionally biased region" description="Basic and acidic residues" evidence="1">
    <location>
        <begin position="290"/>
        <end position="308"/>
    </location>
</feature>
<feature type="region of interest" description="Disordered" evidence="1">
    <location>
        <begin position="345"/>
        <end position="419"/>
    </location>
</feature>
<name>K9AMF9_9STAP</name>
<feature type="chain" id="PRO_5003923724" description="DNA-binding protein" evidence="2">
    <location>
        <begin position="27"/>
        <end position="519"/>
    </location>
</feature>
<dbReference type="AlphaFoldDB" id="K9AMF9"/>
<evidence type="ECO:0000256" key="1">
    <source>
        <dbReference type="SAM" id="MobiDB-lite"/>
    </source>
</evidence>
<feature type="region of interest" description="Disordered" evidence="1">
    <location>
        <begin position="287"/>
        <end position="308"/>
    </location>
</feature>
<dbReference type="EMBL" id="AMSQ01000006">
    <property type="protein sequence ID" value="EKU48573.1"/>
    <property type="molecule type" value="Genomic_DNA"/>
</dbReference>
<protein>
    <recommendedName>
        <fullName evidence="5">DNA-binding protein</fullName>
    </recommendedName>
</protein>
<feature type="compositionally biased region" description="Basic and acidic residues" evidence="1">
    <location>
        <begin position="359"/>
        <end position="372"/>
    </location>
</feature>
<evidence type="ECO:0000256" key="2">
    <source>
        <dbReference type="SAM" id="SignalP"/>
    </source>
</evidence>
<evidence type="ECO:0008006" key="5">
    <source>
        <dbReference type="Google" id="ProtNLM"/>
    </source>
</evidence>
<feature type="compositionally biased region" description="Polar residues" evidence="1">
    <location>
        <begin position="409"/>
        <end position="419"/>
    </location>
</feature>
<dbReference type="InterPro" id="IPR029062">
    <property type="entry name" value="Class_I_gatase-like"/>
</dbReference>
<dbReference type="PANTHER" id="PTHR12969">
    <property type="entry name" value="NGD5/OSM-6/IFT52"/>
    <property type="match status" value="1"/>
</dbReference>
<sequence>MSYIKKLATLGLLSAVTFSSINVAQAEDAPVLGEDTGKGTVLVDNTHGQTAGAADWVIDGAFSDYGQSIADQGYQVKELRKDNTISEESLKDASILVIPEANIPIKDCEQEAILNFTKNGGSVVFISDHYNADRNLNRIDSSEIMNGYRRGAYNDITKDMSEAEKNSDEMKGVTNSDWLSENFGVRFRYNALNNLKATNIVQGENGLNIGDNVNSVSMHAGSTVAITNPEIAKGIVYMPDNLTESDKWSHAVDQGVYNGGGKKEGAYVAVSKVGKGKAAFIGDSSMVEDSSPKYKREDSGESKRTYDGFKEEDNGQLLKNLTTWLGKKEAYTSFKEKGIELDEKTPLLDFETPENSTEPQKEPWSEPKDGYKWYDPSTFKPGSYGSGEAPTEDPESPSDDPNDTPETNGNATFDLPSQFTAGDTETFTVKLSGYPANQKVSDLKVGMYKAGGEQIGRIAKDGETADSYGYSTPTSVTTDENGNAVLKYTVKVKDGATGEANIRLKQGSKTVTTKQINVQ</sequence>
<proteinExistence type="predicted"/>
<feature type="compositionally biased region" description="Acidic residues" evidence="1">
    <location>
        <begin position="390"/>
        <end position="403"/>
    </location>
</feature>
<dbReference type="SUPFAM" id="SSF52317">
    <property type="entry name" value="Class I glutamine amidotransferase-like"/>
    <property type="match status" value="1"/>
</dbReference>
<dbReference type="RefSeq" id="WP_009383139.1">
    <property type="nucleotide sequence ID" value="NZ_AMSQ01000006.1"/>
</dbReference>
<dbReference type="InterPro" id="IPR039975">
    <property type="entry name" value="IFT52"/>
</dbReference>
<dbReference type="STRING" id="1229783.C273_05160"/>
<evidence type="ECO:0000313" key="3">
    <source>
        <dbReference type="EMBL" id="EKU48573.1"/>
    </source>
</evidence>
<organism evidence="3 4">
    <name type="scientific">Staphylococcus massiliensis S46</name>
    <dbReference type="NCBI Taxonomy" id="1229783"/>
    <lineage>
        <taxon>Bacteria</taxon>
        <taxon>Bacillati</taxon>
        <taxon>Bacillota</taxon>
        <taxon>Bacilli</taxon>
        <taxon>Bacillales</taxon>
        <taxon>Staphylococcaceae</taxon>
        <taxon>Staphylococcus</taxon>
    </lineage>
</organism>
<gene>
    <name evidence="3" type="ORF">C273_05160</name>
</gene>
<keyword evidence="4" id="KW-1185">Reference proteome</keyword>
<accession>K9AMF9</accession>
<dbReference type="OrthoDB" id="9801679at2"/>
<reference evidence="3 4" key="1">
    <citation type="journal article" date="2013" name="Genome Announc.">
        <title>Genome Sequence of Staphylococcus massiliensis Strain S46, Isolated from the Surface of Healthy Human Skin.</title>
        <authorList>
            <person name="Srivastav R."/>
            <person name="Singh A."/>
            <person name="Jangir P.K."/>
            <person name="Kumari C."/>
            <person name="Muduli S."/>
            <person name="Sharma R."/>
        </authorList>
    </citation>
    <scope>NUCLEOTIDE SEQUENCE [LARGE SCALE GENOMIC DNA]</scope>
    <source>
        <strain evidence="3 4">S46</strain>
    </source>
</reference>
<comment type="caution">
    <text evidence="3">The sequence shown here is derived from an EMBL/GenBank/DDBJ whole genome shotgun (WGS) entry which is preliminary data.</text>
</comment>
<keyword evidence="2" id="KW-0732">Signal</keyword>
<dbReference type="PANTHER" id="PTHR12969:SF7">
    <property type="entry name" value="INTRAFLAGELLAR TRANSPORT PROTEIN 52 HOMOLOG"/>
    <property type="match status" value="1"/>
</dbReference>
<feature type="signal peptide" evidence="2">
    <location>
        <begin position="1"/>
        <end position="26"/>
    </location>
</feature>
<dbReference type="Proteomes" id="UP000009885">
    <property type="component" value="Unassembled WGS sequence"/>
</dbReference>
<evidence type="ECO:0000313" key="4">
    <source>
        <dbReference type="Proteomes" id="UP000009885"/>
    </source>
</evidence>